<dbReference type="EMBL" id="UOGI01000068">
    <property type="protein sequence ID" value="VAX30088.1"/>
    <property type="molecule type" value="Genomic_DNA"/>
</dbReference>
<protein>
    <submittedName>
        <fullName evidence="1">Uncharacterized protein</fullName>
    </submittedName>
</protein>
<dbReference type="AlphaFoldDB" id="A0A3B1D252"/>
<accession>A0A3B1D252</accession>
<reference evidence="1" key="1">
    <citation type="submission" date="2018-06" db="EMBL/GenBank/DDBJ databases">
        <authorList>
            <person name="Zhirakovskaya E."/>
        </authorList>
    </citation>
    <scope>NUCLEOTIDE SEQUENCE</scope>
</reference>
<evidence type="ECO:0000313" key="1">
    <source>
        <dbReference type="EMBL" id="VAX30088.1"/>
    </source>
</evidence>
<name>A0A3B1D252_9ZZZZ</name>
<sequence length="87" mass="9915">MAAIADELFVPYAEPGSKTEALCKKWIEKGKTVRTFESKDTKNLFELGASNITLQECTEFQKMTGKCDMKTFTEFLKKRKAKKGGRR</sequence>
<organism evidence="1">
    <name type="scientific">hydrothermal vent metagenome</name>
    <dbReference type="NCBI Taxonomy" id="652676"/>
    <lineage>
        <taxon>unclassified sequences</taxon>
        <taxon>metagenomes</taxon>
        <taxon>ecological metagenomes</taxon>
    </lineage>
</organism>
<gene>
    <name evidence="1" type="ORF">MNBD_NITROSPIRAE03-505</name>
</gene>
<proteinExistence type="predicted"/>